<name>A0A6G9HDE4_9VIRU</name>
<sequence length="249" mass="28762">MTSQTTIDRFVEIICSAVNKLTGTLDVLVSENSHKGQATLNFRTSNAYESGIKQGMLTLMYDLQEILEISSDDMVKIIQRLNNTSKYPGVIYEPTRFGSRNRNKLKFINYQRNPLRDEEELDGDEDPFLLDNLSIEDYNKFYVTRMGKIFNPDNNVFYLHFRHRLPKNTIHNRQDIVGYEALQNASRLAIITAIILENIRQGLEKMTSRHAGYMNRIFTTPIVLLYSIYNTFAGNTGVNFYDNIHLLGL</sequence>
<proteinExistence type="predicted"/>
<accession>A0A6G9HDE4</accession>
<organism evidence="1">
    <name type="scientific">Dikerogammarus haemobaphes virus 1</name>
    <dbReference type="NCBI Taxonomy" id="2704946"/>
    <lineage>
        <taxon>Viruses</taxon>
    </lineage>
</organism>
<reference evidence="1" key="1">
    <citation type="journal article" date="2020" name="MBio">
        <title>A New Family of DNA Viruses Causing Disease in Crustaceans from Diverse Aquatic Biomes.</title>
        <authorList>
            <person name="Subramaniam K."/>
            <person name="Behringer D.C."/>
            <person name="Bojko J."/>
            <person name="Yutin N."/>
            <person name="Clark A.S."/>
            <person name="Bateman K.S."/>
            <person name="van Aerle R."/>
            <person name="Bass D."/>
            <person name="Kerr R.C."/>
            <person name="Koonin E.V."/>
            <person name="Stentiford G.D."/>
            <person name="Waltzek T.B."/>
        </authorList>
    </citation>
    <scope>NUCLEOTIDE SEQUENCE</scope>
</reference>
<protein>
    <submittedName>
        <fullName evidence="1">Uncharacterized protein</fullName>
    </submittedName>
</protein>
<gene>
    <name evidence="1" type="primary">ORF8</name>
</gene>
<evidence type="ECO:0000313" key="1">
    <source>
        <dbReference type="EMBL" id="QIQ08572.1"/>
    </source>
</evidence>
<dbReference type="EMBL" id="MN604016">
    <property type="protein sequence ID" value="QIQ08572.1"/>
    <property type="molecule type" value="Genomic_DNA"/>
</dbReference>